<evidence type="ECO:0000313" key="7">
    <source>
        <dbReference type="Proteomes" id="UP000887540"/>
    </source>
</evidence>
<dbReference type="Pfam" id="PF00005">
    <property type="entry name" value="ABC_tran"/>
    <property type="match status" value="1"/>
</dbReference>
<dbReference type="InterPro" id="IPR036640">
    <property type="entry name" value="ABC1_TM_sf"/>
</dbReference>
<organism evidence="7 8">
    <name type="scientific">Acrobeloides nanus</name>
    <dbReference type="NCBI Taxonomy" id="290746"/>
    <lineage>
        <taxon>Eukaryota</taxon>
        <taxon>Metazoa</taxon>
        <taxon>Ecdysozoa</taxon>
        <taxon>Nematoda</taxon>
        <taxon>Chromadorea</taxon>
        <taxon>Rhabditida</taxon>
        <taxon>Tylenchina</taxon>
        <taxon>Cephalobomorpha</taxon>
        <taxon>Cephaloboidea</taxon>
        <taxon>Cephalobidae</taxon>
        <taxon>Acrobeloides</taxon>
    </lineage>
</organism>
<dbReference type="Gene3D" id="3.40.50.300">
    <property type="entry name" value="P-loop containing nucleotide triphosphate hydrolases"/>
    <property type="match status" value="1"/>
</dbReference>
<name>A0A914E8J1_9BILA</name>
<dbReference type="AlphaFoldDB" id="A0A914E8J1"/>
<dbReference type="SUPFAM" id="SSF90123">
    <property type="entry name" value="ABC transporter transmembrane region"/>
    <property type="match status" value="1"/>
</dbReference>
<evidence type="ECO:0000259" key="6">
    <source>
        <dbReference type="PROSITE" id="PS50893"/>
    </source>
</evidence>
<sequence>MLSAIKAYKKIKRTLGSSMIYPSQIDASFLGESFKKETKLDIHKIREKENMLNKFHNMINMAQTDDQRNTHYQKQSSYFSVLKVSNFNWKILVLGLVLCFINGLGVPMYAKCNGEYYAIYEMQRDVAKDYIPYAIQITKYYLFAGVTAAIALLLYVIVFGKIGVNLKSKLQVTIFGDLLHEEYLQRAKDISQEAKDLINKETPTFAAVYTETIKNLKIIKDLDFKKEIMGIYAESYAKQEPHDLKAIKYQAINFAATNGLQQITVSVSYILGFCTIKIGLTTEPLLVQKITQTLLPSAANLTLLRPFIFDVQKAKEASTKIMKFLKLETPIVMENGQCFQISKGGVRFKNVFSKEHNLQDLSLHLPANSKIAIVDHKTSNISASIALLERFIVPESGKIYIDDQDLQAVNKTQLRSTLGLVDPMLFSGTIAENIAYGTKFDNKTDFGSIVSAAKESNIATAIALLPEGYNTQVGLCGKSISTEYRQRIALARALYKSPKILLVEYTRDEKMSPNNLQKPFYDAIAKSSHNRTCIFSTNNLNGIDQIPFDHVIYMENGRIVGESQNFIEDDENNNANITHVPGSFTRIYL</sequence>
<evidence type="ECO:0000256" key="4">
    <source>
        <dbReference type="ARBA" id="ARBA00023136"/>
    </source>
</evidence>
<dbReference type="GO" id="GO:0042626">
    <property type="term" value="F:ATPase-coupled transmembrane transporter activity"/>
    <property type="evidence" value="ECO:0007669"/>
    <property type="project" value="TreeGrafter"/>
</dbReference>
<keyword evidence="4 5" id="KW-0472">Membrane</keyword>
<dbReference type="SUPFAM" id="SSF52540">
    <property type="entry name" value="P-loop containing nucleoside triphosphate hydrolases"/>
    <property type="match status" value="1"/>
</dbReference>
<dbReference type="Proteomes" id="UP000887540">
    <property type="component" value="Unplaced"/>
</dbReference>
<dbReference type="PANTHER" id="PTHR24221:SF648">
    <property type="entry name" value="ABC-TYPE TRANSPORTER ATR1"/>
    <property type="match status" value="1"/>
</dbReference>
<feature type="transmembrane region" description="Helical" evidence="5">
    <location>
        <begin position="91"/>
        <end position="110"/>
    </location>
</feature>
<dbReference type="GO" id="GO:0005524">
    <property type="term" value="F:ATP binding"/>
    <property type="evidence" value="ECO:0007669"/>
    <property type="project" value="InterPro"/>
</dbReference>
<dbReference type="PROSITE" id="PS50893">
    <property type="entry name" value="ABC_TRANSPORTER_2"/>
    <property type="match status" value="1"/>
</dbReference>
<protein>
    <submittedName>
        <fullName evidence="8">ABC transporter domain-containing protein</fullName>
    </submittedName>
</protein>
<feature type="transmembrane region" description="Helical" evidence="5">
    <location>
        <begin position="140"/>
        <end position="160"/>
    </location>
</feature>
<dbReference type="PANTHER" id="PTHR24221">
    <property type="entry name" value="ATP-BINDING CASSETTE SUB-FAMILY B"/>
    <property type="match status" value="1"/>
</dbReference>
<evidence type="ECO:0000256" key="3">
    <source>
        <dbReference type="ARBA" id="ARBA00022989"/>
    </source>
</evidence>
<keyword evidence="2 5" id="KW-0812">Transmembrane</keyword>
<dbReference type="InterPro" id="IPR039421">
    <property type="entry name" value="Type_1_exporter"/>
</dbReference>
<keyword evidence="7" id="KW-1185">Reference proteome</keyword>
<comment type="subcellular location">
    <subcellularLocation>
        <location evidence="1">Membrane</location>
        <topology evidence="1">Multi-pass membrane protein</topology>
    </subcellularLocation>
</comment>
<evidence type="ECO:0000313" key="8">
    <source>
        <dbReference type="WBParaSite" id="ACRNAN_scaffold608.g26466.t1"/>
    </source>
</evidence>
<reference evidence="8" key="1">
    <citation type="submission" date="2022-11" db="UniProtKB">
        <authorList>
            <consortium name="WormBaseParasite"/>
        </authorList>
    </citation>
    <scope>IDENTIFICATION</scope>
</reference>
<accession>A0A914E8J1</accession>
<keyword evidence="3 5" id="KW-1133">Transmembrane helix</keyword>
<dbReference type="Gene3D" id="1.20.1560.10">
    <property type="entry name" value="ABC transporter type 1, transmembrane domain"/>
    <property type="match status" value="2"/>
</dbReference>
<proteinExistence type="predicted"/>
<evidence type="ECO:0000256" key="1">
    <source>
        <dbReference type="ARBA" id="ARBA00004141"/>
    </source>
</evidence>
<evidence type="ECO:0000256" key="2">
    <source>
        <dbReference type="ARBA" id="ARBA00022692"/>
    </source>
</evidence>
<dbReference type="GO" id="GO:0016020">
    <property type="term" value="C:membrane"/>
    <property type="evidence" value="ECO:0007669"/>
    <property type="project" value="UniProtKB-SubCell"/>
</dbReference>
<dbReference type="GO" id="GO:0016887">
    <property type="term" value="F:ATP hydrolysis activity"/>
    <property type="evidence" value="ECO:0007669"/>
    <property type="project" value="InterPro"/>
</dbReference>
<dbReference type="InterPro" id="IPR027417">
    <property type="entry name" value="P-loop_NTPase"/>
</dbReference>
<evidence type="ECO:0000256" key="5">
    <source>
        <dbReference type="SAM" id="Phobius"/>
    </source>
</evidence>
<dbReference type="InterPro" id="IPR003439">
    <property type="entry name" value="ABC_transporter-like_ATP-bd"/>
</dbReference>
<dbReference type="WBParaSite" id="ACRNAN_scaffold608.g26466.t1">
    <property type="protein sequence ID" value="ACRNAN_scaffold608.g26466.t1"/>
    <property type="gene ID" value="ACRNAN_scaffold608.g26466"/>
</dbReference>
<feature type="domain" description="ABC transporter" evidence="6">
    <location>
        <begin position="341"/>
        <end position="581"/>
    </location>
</feature>